<evidence type="ECO:0000313" key="2">
    <source>
        <dbReference type="Proteomes" id="UP000064967"/>
    </source>
</evidence>
<dbReference type="AlphaFoldDB" id="A0A0K1PLR6"/>
<sequence length="214" mass="23823">MQSESLRHRLSMLAAMIGVASFGYSCNLDPVHKAGVDSLGEENSAAYPPETEYHRPGEPCTLCHSKNGPAKSVFALAGTIFWGPDDYNRRVDQAYVRILDAKTRSRCFVTNCNGNFFVRESDFPDITFPLLVSIERTKNPGTDESTFATRRMTSHIGRESSCANCHIQGLRDYASSGQIHMYDEESQVDQNKVPTPPSCPNDLPRVTLCPEDRL</sequence>
<reference evidence="1 2" key="1">
    <citation type="submission" date="2015-08" db="EMBL/GenBank/DDBJ databases">
        <authorList>
            <person name="Babu N.S."/>
            <person name="Beckwith C.J."/>
            <person name="Beseler K.G."/>
            <person name="Brison A."/>
            <person name="Carone J.V."/>
            <person name="Caskin T.P."/>
            <person name="Diamond M."/>
            <person name="Durham M.E."/>
            <person name="Foxe J.M."/>
            <person name="Go M."/>
            <person name="Henderson B.A."/>
            <person name="Jones I.B."/>
            <person name="McGettigan J.A."/>
            <person name="Micheletti S.J."/>
            <person name="Nasrallah M.E."/>
            <person name="Ortiz D."/>
            <person name="Piller C.R."/>
            <person name="Privatt S.R."/>
            <person name="Schneider S.L."/>
            <person name="Sharp S."/>
            <person name="Smith T.C."/>
            <person name="Stanton J.D."/>
            <person name="Ullery H.E."/>
            <person name="Wilson R.J."/>
            <person name="Serrano M.G."/>
            <person name="Buck G."/>
            <person name="Lee V."/>
            <person name="Wang Y."/>
            <person name="Carvalho R."/>
            <person name="Voegtly L."/>
            <person name="Shi R."/>
            <person name="Duckworth R."/>
            <person name="Johnson A."/>
            <person name="Loviza R."/>
            <person name="Walstead R."/>
            <person name="Shah Z."/>
            <person name="Kiflezghi M."/>
            <person name="Wade K."/>
            <person name="Ball S.L."/>
            <person name="Bradley K.W."/>
            <person name="Asai D.J."/>
            <person name="Bowman C.A."/>
            <person name="Russell D.A."/>
            <person name="Pope W.H."/>
            <person name="Jacobs-Sera D."/>
            <person name="Hendrix R.W."/>
            <person name="Hatfull G.F."/>
        </authorList>
    </citation>
    <scope>NUCLEOTIDE SEQUENCE [LARGE SCALE GENOMIC DNA]</scope>
    <source>
        <strain evidence="1 2">DSM 27648</strain>
    </source>
</reference>
<proteinExistence type="predicted"/>
<keyword evidence="2" id="KW-1185">Reference proteome</keyword>
<dbReference type="PROSITE" id="PS51257">
    <property type="entry name" value="PROKAR_LIPOPROTEIN"/>
    <property type="match status" value="1"/>
</dbReference>
<protein>
    <submittedName>
        <fullName evidence="1">Uncharacterized protein</fullName>
    </submittedName>
</protein>
<dbReference type="RefSeq" id="WP_146646070.1">
    <property type="nucleotide sequence ID" value="NZ_CP012333.1"/>
</dbReference>
<organism evidence="1 2">
    <name type="scientific">Labilithrix luteola</name>
    <dbReference type="NCBI Taxonomy" id="1391654"/>
    <lineage>
        <taxon>Bacteria</taxon>
        <taxon>Pseudomonadati</taxon>
        <taxon>Myxococcota</taxon>
        <taxon>Polyangia</taxon>
        <taxon>Polyangiales</taxon>
        <taxon>Labilitrichaceae</taxon>
        <taxon>Labilithrix</taxon>
    </lineage>
</organism>
<dbReference type="STRING" id="1391654.AKJ09_01142"/>
<dbReference type="Proteomes" id="UP000064967">
    <property type="component" value="Chromosome"/>
</dbReference>
<accession>A0A0K1PLR6</accession>
<dbReference type="KEGG" id="llu:AKJ09_01142"/>
<name>A0A0K1PLR6_9BACT</name>
<dbReference type="OrthoDB" id="5507052at2"/>
<dbReference type="EMBL" id="CP012333">
    <property type="protein sequence ID" value="AKU94478.1"/>
    <property type="molecule type" value="Genomic_DNA"/>
</dbReference>
<gene>
    <name evidence="1" type="ORF">AKJ09_01142</name>
</gene>
<evidence type="ECO:0000313" key="1">
    <source>
        <dbReference type="EMBL" id="AKU94478.1"/>
    </source>
</evidence>